<evidence type="ECO:0000313" key="3">
    <source>
        <dbReference type="Proteomes" id="UP000327439"/>
    </source>
</evidence>
<accession>A0A5J5V3B8</accession>
<keyword evidence="1" id="KW-1133">Transmembrane helix</keyword>
<name>A0A5J5V3B8_GOSBA</name>
<dbReference type="EMBL" id="CM018208">
    <property type="protein sequence ID" value="KAB2074110.1"/>
    <property type="molecule type" value="Genomic_DNA"/>
</dbReference>
<feature type="transmembrane region" description="Helical" evidence="1">
    <location>
        <begin position="59"/>
        <end position="79"/>
    </location>
</feature>
<protein>
    <submittedName>
        <fullName evidence="2">Uncharacterized protein</fullName>
    </submittedName>
</protein>
<reference evidence="3" key="1">
    <citation type="journal article" date="2020" name="Nat. Genet.">
        <title>Genomic diversifications of five Gossypium allopolyploid species and their impact on cotton improvement.</title>
        <authorList>
            <person name="Chen Z.J."/>
            <person name="Sreedasyam A."/>
            <person name="Ando A."/>
            <person name="Song Q."/>
            <person name="De Santiago L.M."/>
            <person name="Hulse-Kemp A.M."/>
            <person name="Ding M."/>
            <person name="Ye W."/>
            <person name="Kirkbride R.C."/>
            <person name="Jenkins J."/>
            <person name="Plott C."/>
            <person name="Lovell J."/>
            <person name="Lin Y.M."/>
            <person name="Vaughn R."/>
            <person name="Liu B."/>
            <person name="Simpson S."/>
            <person name="Scheffler B.E."/>
            <person name="Wen L."/>
            <person name="Saski C.A."/>
            <person name="Grover C.E."/>
            <person name="Hu G."/>
            <person name="Conover J.L."/>
            <person name="Carlson J.W."/>
            <person name="Shu S."/>
            <person name="Boston L.B."/>
            <person name="Williams M."/>
            <person name="Peterson D.G."/>
            <person name="McGee K."/>
            <person name="Jones D.C."/>
            <person name="Wendel J.F."/>
            <person name="Stelly D.M."/>
            <person name="Grimwood J."/>
            <person name="Schmutz J."/>
        </authorList>
    </citation>
    <scope>NUCLEOTIDE SEQUENCE [LARGE SCALE GENOMIC DNA]</scope>
    <source>
        <strain evidence="3">cv. 3-79</strain>
    </source>
</reference>
<evidence type="ECO:0000313" key="2">
    <source>
        <dbReference type="EMBL" id="KAB2074110.1"/>
    </source>
</evidence>
<organism evidence="2 3">
    <name type="scientific">Gossypium barbadense</name>
    <name type="common">Sea Island cotton</name>
    <name type="synonym">Hibiscus barbadensis</name>
    <dbReference type="NCBI Taxonomy" id="3634"/>
    <lineage>
        <taxon>Eukaryota</taxon>
        <taxon>Viridiplantae</taxon>
        <taxon>Streptophyta</taxon>
        <taxon>Embryophyta</taxon>
        <taxon>Tracheophyta</taxon>
        <taxon>Spermatophyta</taxon>
        <taxon>Magnoliopsida</taxon>
        <taxon>eudicotyledons</taxon>
        <taxon>Gunneridae</taxon>
        <taxon>Pentapetalae</taxon>
        <taxon>rosids</taxon>
        <taxon>malvids</taxon>
        <taxon>Malvales</taxon>
        <taxon>Malvaceae</taxon>
        <taxon>Malvoideae</taxon>
        <taxon>Gossypium</taxon>
    </lineage>
</organism>
<sequence length="81" mass="9320">MPRPQRSGTGCVGIVRRLCWHGRSCWRVRRRYGGWGCCGSNRLLGFCLIFESWATWADIIWTSFISFGLWVMQMGYGVLGL</sequence>
<keyword evidence="1" id="KW-0812">Transmembrane</keyword>
<keyword evidence="3" id="KW-1185">Reference proteome</keyword>
<keyword evidence="1" id="KW-0472">Membrane</keyword>
<dbReference type="AlphaFoldDB" id="A0A5J5V3B8"/>
<evidence type="ECO:0000256" key="1">
    <source>
        <dbReference type="SAM" id="Phobius"/>
    </source>
</evidence>
<proteinExistence type="predicted"/>
<feature type="transmembrane region" description="Helical" evidence="1">
    <location>
        <begin position="32"/>
        <end position="53"/>
    </location>
</feature>
<gene>
    <name evidence="2" type="ORF">ES319_A07G131400v1</name>
</gene>
<dbReference type="Proteomes" id="UP000327439">
    <property type="component" value="Chromosome A07"/>
</dbReference>